<accession>A0A226E1A7</accession>
<dbReference type="InterPro" id="IPR000742">
    <property type="entry name" value="EGF"/>
</dbReference>
<dbReference type="InterPro" id="IPR009030">
    <property type="entry name" value="Growth_fac_rcpt_cys_sf"/>
</dbReference>
<dbReference type="PANTHER" id="PTHR39069">
    <property type="entry name" value="ECDYSONE-INDUCIBLE GENE E1, ISOFORM A"/>
    <property type="match status" value="1"/>
</dbReference>
<dbReference type="SMART" id="SM00181">
    <property type="entry name" value="EGF"/>
    <property type="match status" value="7"/>
</dbReference>
<dbReference type="PROSITE" id="PS01186">
    <property type="entry name" value="EGF_2"/>
    <property type="match status" value="1"/>
</dbReference>
<comment type="caution">
    <text evidence="3">The sequence shown here is derived from an EMBL/GenBank/DDBJ whole genome shotgun (WGS) entry which is preliminary data.</text>
</comment>
<evidence type="ECO:0000313" key="4">
    <source>
        <dbReference type="Proteomes" id="UP000198287"/>
    </source>
</evidence>
<dbReference type="EMBL" id="LNIX01000008">
    <property type="protein sequence ID" value="OXA51068.1"/>
    <property type="molecule type" value="Genomic_DNA"/>
</dbReference>
<keyword evidence="4" id="KW-1185">Reference proteome</keyword>
<protein>
    <submittedName>
        <fullName evidence="3">Transmembrane cell adhesion receptor mua-3</fullName>
    </submittedName>
</protein>
<gene>
    <name evidence="3" type="ORF">Fcan01_14589</name>
</gene>
<dbReference type="AlphaFoldDB" id="A0A226E1A7"/>
<dbReference type="OrthoDB" id="5912242at2759"/>
<evidence type="ECO:0000259" key="2">
    <source>
        <dbReference type="PROSITE" id="PS01186"/>
    </source>
</evidence>
<dbReference type="Proteomes" id="UP000198287">
    <property type="component" value="Unassembled WGS sequence"/>
</dbReference>
<dbReference type="OMA" id="FHENECK"/>
<feature type="chain" id="PRO_5012556312" evidence="1">
    <location>
        <begin position="22"/>
        <end position="1005"/>
    </location>
</feature>
<dbReference type="SUPFAM" id="SSF57184">
    <property type="entry name" value="Growth factor receptor domain"/>
    <property type="match status" value="1"/>
</dbReference>
<evidence type="ECO:0000256" key="1">
    <source>
        <dbReference type="SAM" id="SignalP"/>
    </source>
</evidence>
<reference evidence="3 4" key="1">
    <citation type="submission" date="2015-12" db="EMBL/GenBank/DDBJ databases">
        <title>The genome of Folsomia candida.</title>
        <authorList>
            <person name="Faddeeva A."/>
            <person name="Derks M.F."/>
            <person name="Anvar Y."/>
            <person name="Smit S."/>
            <person name="Van Straalen N."/>
            <person name="Roelofs D."/>
        </authorList>
    </citation>
    <scope>NUCLEOTIDE SEQUENCE [LARGE SCALE GENOMIC DNA]</scope>
    <source>
        <strain evidence="3 4">VU population</strain>
        <tissue evidence="3">Whole body</tissue>
    </source>
</reference>
<keyword evidence="3" id="KW-0812">Transmembrane</keyword>
<dbReference type="PANTHER" id="PTHR39069:SF8">
    <property type="entry name" value="FI17111P1"/>
    <property type="match status" value="1"/>
</dbReference>
<keyword evidence="3" id="KW-0472">Membrane</keyword>
<organism evidence="3 4">
    <name type="scientific">Folsomia candida</name>
    <name type="common">Springtail</name>
    <dbReference type="NCBI Taxonomy" id="158441"/>
    <lineage>
        <taxon>Eukaryota</taxon>
        <taxon>Metazoa</taxon>
        <taxon>Ecdysozoa</taxon>
        <taxon>Arthropoda</taxon>
        <taxon>Hexapoda</taxon>
        <taxon>Collembola</taxon>
        <taxon>Entomobryomorpha</taxon>
        <taxon>Isotomoidea</taxon>
        <taxon>Isotomidae</taxon>
        <taxon>Proisotominae</taxon>
        <taxon>Folsomia</taxon>
    </lineage>
</organism>
<feature type="domain" description="EGF-like" evidence="2">
    <location>
        <begin position="412"/>
        <end position="427"/>
    </location>
</feature>
<keyword evidence="3" id="KW-0675">Receptor</keyword>
<keyword evidence="1" id="KW-0732">Signal</keyword>
<name>A0A226E1A7_FOLCA</name>
<proteinExistence type="predicted"/>
<sequence>MENFIYFALICCLSAAPLVHGVGPGETCHPSAGPYCDDDLNSYCEQDPPSSGNYICICVRNFFNYNGACTSLPTLPSHPCHEIEAPCDAIHNTECVGNPTSKTCTCINTYSHDTVNRRCILTPTQPGDICQRTSVPCTFDPTEVACGPVRPEYDGESICECLNGKVTDVPNHRCLTRPENPGDSCTQTLTPCTGVVNTTCSPKSGGDWHCACNGDLVLQPDLQKCLFPPNRVGDLCDPIYNLCGRVEDTSCAQNETSQDVCICLDPLVTDYFAGKCLMKPGFPGDQCHTELTPCSDVPLTECGSDKADGTETYCKCDEGYVTLPGEKRCLIVPILPGEECHVTLAPCVGVNNTMCMGNKCICVGDLITDEEFGRCLNIPEEATDSCHPMLAPCNRVAHTTCAYSIPEDEYKCACMAGYVLNPANKSCLAIPTRPGDPCDTTLPLPCTGVTNATTCFCEGGSNCYCKCDGDLINDPDQARCLSRPQFPLDLCHPGVADCSLVENTICARPPGETEFECLCISGYVYDLAGKRCISPPVQPGDPCEPSLAPCTNFPNTTCTWTPEFGYSCRCVGGLITEDGTCFKVPEFPGDRCSLTQAPCVSVTNTSCLRDGHFSYTWCKCGDGFFTDFSARRCIPLPEKPGQICLPGSDQCDKIPHTECRPGAGAGGDSYLCECIEGYFQSGEEECVALATKPLDPCEEDVHCAGVPGSECGEGRTCICIPAEYDLSPGGTQCLAKADELYEKCEFDAQCSKMNNSYCPPGINRTCVCHVGYFPSETLKFCLLPVTRIGATCLENIQCEVGIGVESRCGADSTCECKEGFVPTEGGNGCVLIPTTTTTTSTTTPTPRPNLECTTDDHCDPIRGPLSYCNPLTNLCICYENATLIGTTCRYRAFLGDDCTLTEECVAGAGNLTYCAPNFDMCLCIPGYHQNGEMCRRNGGIGSTCDRNEDCNAVTIGNSICHAVEKRCVCFLGQVPVSEYECVSKGGVHTRSLFMVVISMVVWFVK</sequence>
<evidence type="ECO:0000313" key="3">
    <source>
        <dbReference type="EMBL" id="OXA51068.1"/>
    </source>
</evidence>
<feature type="signal peptide" evidence="1">
    <location>
        <begin position="1"/>
        <end position="21"/>
    </location>
</feature>